<comment type="caution">
    <text evidence="2">The sequence shown here is derived from an EMBL/GenBank/DDBJ whole genome shotgun (WGS) entry which is preliminary data.</text>
</comment>
<dbReference type="PANTHER" id="PTHR33164:SF106">
    <property type="entry name" value="TRANSCRIPTIONAL REGULATORY PROTEIN"/>
    <property type="match status" value="1"/>
</dbReference>
<dbReference type="InterPro" id="IPR011991">
    <property type="entry name" value="ArsR-like_HTH"/>
</dbReference>
<dbReference type="SMART" id="SM00347">
    <property type="entry name" value="HTH_MARR"/>
    <property type="match status" value="1"/>
</dbReference>
<evidence type="ECO:0000313" key="2">
    <source>
        <dbReference type="EMBL" id="MFC4873905.1"/>
    </source>
</evidence>
<dbReference type="InterPro" id="IPR036388">
    <property type="entry name" value="WH-like_DNA-bd_sf"/>
</dbReference>
<dbReference type="RefSeq" id="WP_377067230.1">
    <property type="nucleotide sequence ID" value="NZ_JBHSJJ010000013.1"/>
</dbReference>
<accession>A0ABV9T6Z3</accession>
<dbReference type="Gene3D" id="1.10.10.10">
    <property type="entry name" value="Winged helix-like DNA-binding domain superfamily/Winged helix DNA-binding domain"/>
    <property type="match status" value="1"/>
</dbReference>
<proteinExistence type="predicted"/>
<sequence>MDNPTHSPELLDLVKSIKDLTRETLLFQSLAALSIGLNATDGECLDFLMERKSTTAGELAKLTGLTTGAITSVIDRLERSGFVKREKDPLDRRKVIVTYLPGKEKKAAQIYGALAHDVILKLSHYNNEELESLREFTQSLIEIYRNNASKISRK</sequence>
<dbReference type="CDD" id="cd00090">
    <property type="entry name" value="HTH_ARSR"/>
    <property type="match status" value="1"/>
</dbReference>
<dbReference type="InterPro" id="IPR000835">
    <property type="entry name" value="HTH_MarR-typ"/>
</dbReference>
<dbReference type="InterPro" id="IPR036390">
    <property type="entry name" value="WH_DNA-bd_sf"/>
</dbReference>
<dbReference type="PRINTS" id="PR00598">
    <property type="entry name" value="HTHMARR"/>
</dbReference>
<dbReference type="Pfam" id="PF01047">
    <property type="entry name" value="MarR"/>
    <property type="match status" value="1"/>
</dbReference>
<keyword evidence="3" id="KW-1185">Reference proteome</keyword>
<dbReference type="PROSITE" id="PS50995">
    <property type="entry name" value="HTH_MARR_2"/>
    <property type="match status" value="1"/>
</dbReference>
<organism evidence="2 3">
    <name type="scientific">Negadavirga shengliensis</name>
    <dbReference type="NCBI Taxonomy" id="1389218"/>
    <lineage>
        <taxon>Bacteria</taxon>
        <taxon>Pseudomonadati</taxon>
        <taxon>Bacteroidota</taxon>
        <taxon>Cytophagia</taxon>
        <taxon>Cytophagales</taxon>
        <taxon>Cyclobacteriaceae</taxon>
        <taxon>Negadavirga</taxon>
    </lineage>
</organism>
<name>A0ABV9T6Z3_9BACT</name>
<reference evidence="3" key="1">
    <citation type="journal article" date="2019" name="Int. J. Syst. Evol. Microbiol.">
        <title>The Global Catalogue of Microorganisms (GCM) 10K type strain sequencing project: providing services to taxonomists for standard genome sequencing and annotation.</title>
        <authorList>
            <consortium name="The Broad Institute Genomics Platform"/>
            <consortium name="The Broad Institute Genome Sequencing Center for Infectious Disease"/>
            <person name="Wu L."/>
            <person name="Ma J."/>
        </authorList>
    </citation>
    <scope>NUCLEOTIDE SEQUENCE [LARGE SCALE GENOMIC DNA]</scope>
    <source>
        <strain evidence="3">CGMCC 4.7466</strain>
    </source>
</reference>
<dbReference type="PANTHER" id="PTHR33164">
    <property type="entry name" value="TRANSCRIPTIONAL REGULATOR, MARR FAMILY"/>
    <property type="match status" value="1"/>
</dbReference>
<dbReference type="InterPro" id="IPR039422">
    <property type="entry name" value="MarR/SlyA-like"/>
</dbReference>
<evidence type="ECO:0000259" key="1">
    <source>
        <dbReference type="PROSITE" id="PS50995"/>
    </source>
</evidence>
<dbReference type="Proteomes" id="UP001595818">
    <property type="component" value="Unassembled WGS sequence"/>
</dbReference>
<evidence type="ECO:0000313" key="3">
    <source>
        <dbReference type="Proteomes" id="UP001595818"/>
    </source>
</evidence>
<dbReference type="EMBL" id="JBHSJJ010000013">
    <property type="protein sequence ID" value="MFC4873905.1"/>
    <property type="molecule type" value="Genomic_DNA"/>
</dbReference>
<gene>
    <name evidence="2" type="ORF">ACFPFU_19530</name>
</gene>
<protein>
    <submittedName>
        <fullName evidence="2">MarR family winged helix-turn-helix transcriptional regulator</fullName>
    </submittedName>
</protein>
<feature type="domain" description="HTH marR-type" evidence="1">
    <location>
        <begin position="7"/>
        <end position="142"/>
    </location>
</feature>
<dbReference type="SUPFAM" id="SSF46785">
    <property type="entry name" value="Winged helix' DNA-binding domain"/>
    <property type="match status" value="1"/>
</dbReference>